<protein>
    <submittedName>
        <fullName evidence="2">Uncharacterized protein</fullName>
    </submittedName>
</protein>
<feature type="region of interest" description="Disordered" evidence="1">
    <location>
        <begin position="42"/>
        <end position="61"/>
    </location>
</feature>
<name>A0ABT8DCF7_9RHOB</name>
<proteinExistence type="predicted"/>
<evidence type="ECO:0000313" key="2">
    <source>
        <dbReference type="EMBL" id="MDN3713140.1"/>
    </source>
</evidence>
<organism evidence="2 3">
    <name type="scientific">Paracoccus cavernae</name>
    <dbReference type="NCBI Taxonomy" id="1571207"/>
    <lineage>
        <taxon>Bacteria</taxon>
        <taxon>Pseudomonadati</taxon>
        <taxon>Pseudomonadota</taxon>
        <taxon>Alphaproteobacteria</taxon>
        <taxon>Rhodobacterales</taxon>
        <taxon>Paracoccaceae</taxon>
        <taxon>Paracoccus</taxon>
    </lineage>
</organism>
<evidence type="ECO:0000313" key="3">
    <source>
        <dbReference type="Proteomes" id="UP001243846"/>
    </source>
</evidence>
<accession>A0ABT8DCF7</accession>
<gene>
    <name evidence="2" type="ORF">QWZ10_17850</name>
</gene>
<sequence length="61" mass="6340">MSLRRFILAALIGLTALPAAGYEAIDALYGIPLRAQCRPKPIPPRARTARSAAAPPTGAIA</sequence>
<comment type="caution">
    <text evidence="2">The sequence shown here is derived from an EMBL/GenBank/DDBJ whole genome shotgun (WGS) entry which is preliminary data.</text>
</comment>
<keyword evidence="3" id="KW-1185">Reference proteome</keyword>
<dbReference type="Proteomes" id="UP001243846">
    <property type="component" value="Unassembled WGS sequence"/>
</dbReference>
<feature type="compositionally biased region" description="Low complexity" evidence="1">
    <location>
        <begin position="45"/>
        <end position="61"/>
    </location>
</feature>
<evidence type="ECO:0000256" key="1">
    <source>
        <dbReference type="SAM" id="MobiDB-lite"/>
    </source>
</evidence>
<dbReference type="EMBL" id="JAUFRC010000001">
    <property type="protein sequence ID" value="MDN3713140.1"/>
    <property type="molecule type" value="Genomic_DNA"/>
</dbReference>
<reference evidence="3" key="1">
    <citation type="journal article" date="2019" name="Int. J. Syst. Evol. Microbiol.">
        <title>The Global Catalogue of Microorganisms (GCM) 10K type strain sequencing project: providing services to taxonomists for standard genome sequencing and annotation.</title>
        <authorList>
            <consortium name="The Broad Institute Genomics Platform"/>
            <consortium name="The Broad Institute Genome Sequencing Center for Infectious Disease"/>
            <person name="Wu L."/>
            <person name="Ma J."/>
        </authorList>
    </citation>
    <scope>NUCLEOTIDE SEQUENCE [LARGE SCALE GENOMIC DNA]</scope>
    <source>
        <strain evidence="3">CECT 8482</strain>
    </source>
</reference>